<accession>A0A1Y2BSJ3</accession>
<comment type="caution">
    <text evidence="10">The sequence shown here is derived from an EMBL/GenBank/DDBJ whole genome shotgun (WGS) entry which is preliminary data.</text>
</comment>
<dbReference type="Pfam" id="PF00617">
    <property type="entry name" value="RasGEF"/>
    <property type="match status" value="1"/>
</dbReference>
<sequence length="1187" mass="135744">MSINVIDTVKVKYNFDGDNSTELSIRKDDIIDVLVIDPSGWADGIIRSKRKRGWFPLQYTRSIVEQENMKLPEEKNKREIDDDFINKVEQAKNLYSSKWRKKRTINGKKYYFNIETNETTYNKSRTLKKNDISQFTKEYQNMLNSEVSIKAEGPPPPVQKSAKIMNLANMISNSLSSSCNNLNALSGGGGGEKEIDKLKEHEKRSITPKRLPSSNVVKSDNSLAFGTQVNFYSTIYGGDGGLNSNSSLNLSSSMNGINMAALASAAASVASHNMKTTDISSFDSSGELCTKRLGSLPTFNTSSQNINNILNSQSQALSATSIIEKIKKLEISKNGLTKKNNFEKQHQKIIQMLTDFINSINKNKKGTYLDQCHEIKNYMKKFFVSSNILNQEGGLIASTSNQINLYYTTMLSLSKMILNVRDATGKWPPPDIKQLIFIQMDDFLCNYQLLLNNINFATIASNENGSEKDISSPLINTNPSFVASVEMYGPNALLNTIDHQVSIIMISISDLILASRKEQSINQNIYKLSVECRDNISTLANLIDDIHFKNRNVKRTIFQFLRKKENLMNSIKELTITIKSSNEKFAPSNSLELIIESLSFCINIIDDITLIIKGIYDISDSPCISQQNSFDLNESGAQDNYEFSKKIFGDPAVVANGAFSKKLELLLKKKDSPEIKNNTESDNDNKRIRSLNEKISYKEQNNSEASISRENTNNRLYKTKSNPKIVTVGSKSKINKFFGEDDADIENEKINNSVPKPWYLMSDYPKGSITYNMEGQINGATLTSFIEFVTSHENKDPEFDQRTLLLMYDQFYTTSEFIDHLTKRFFIKPPVELSKENIQEWKEIKQTPIQKKVLDLISLWLSDYWIEDDIENLEKIIKFLNDASNPINHSYCDSAINVLYKAKKMLGAKTKENIEDDKLEDNEIKTESNRNSADSYPHPIIPKTPDKFTFLDIDPIEFTRQMCLLEMEAYTKVRPHELMIVNKKNCKSDSIKMLTKISIRITQYIISVILSDSDPKKRVAYLKHSINICKKSFEERNFDLVFSVIAALNSSVIVRLQKTWALLQTKHKDTLEYCQNQISHTKNYQKYRHILKTCEKPCIPFFGIILKDITFTEDGNSKYRKENLVNISKFHNMATIIEDYNSFKVPYNFKEVPFLQYWIKSNIIEVDEIDEQDLYDLSLKVEPREQT</sequence>
<organism evidence="10 11">
    <name type="scientific">Neocallimastix californiae</name>
    <dbReference type="NCBI Taxonomy" id="1754190"/>
    <lineage>
        <taxon>Eukaryota</taxon>
        <taxon>Fungi</taxon>
        <taxon>Fungi incertae sedis</taxon>
        <taxon>Chytridiomycota</taxon>
        <taxon>Chytridiomycota incertae sedis</taxon>
        <taxon>Neocallimastigomycetes</taxon>
        <taxon>Neocallimastigales</taxon>
        <taxon>Neocallimastigaceae</taxon>
        <taxon>Neocallimastix</taxon>
    </lineage>
</organism>
<dbReference type="InterPro" id="IPR056685">
    <property type="entry name" value="DUF7783"/>
</dbReference>
<dbReference type="EMBL" id="MCOG01000141">
    <property type="protein sequence ID" value="ORY37720.1"/>
    <property type="molecule type" value="Genomic_DNA"/>
</dbReference>
<evidence type="ECO:0000256" key="5">
    <source>
        <dbReference type="SAM" id="MobiDB-lite"/>
    </source>
</evidence>
<keyword evidence="1 4" id="KW-0728">SH3 domain</keyword>
<evidence type="ECO:0000313" key="11">
    <source>
        <dbReference type="Proteomes" id="UP000193920"/>
    </source>
</evidence>
<dbReference type="SMART" id="SM00229">
    <property type="entry name" value="RasGEFN"/>
    <property type="match status" value="1"/>
</dbReference>
<proteinExistence type="predicted"/>
<dbReference type="SMART" id="SM00326">
    <property type="entry name" value="SH3"/>
    <property type="match status" value="1"/>
</dbReference>
<evidence type="ECO:0000259" key="8">
    <source>
        <dbReference type="PROSITE" id="PS50020"/>
    </source>
</evidence>
<dbReference type="STRING" id="1754190.A0A1Y2BSJ3"/>
<dbReference type="Proteomes" id="UP000193920">
    <property type="component" value="Unassembled WGS sequence"/>
</dbReference>
<dbReference type="PROSITE" id="PS50009">
    <property type="entry name" value="RASGEF_CAT"/>
    <property type="match status" value="1"/>
</dbReference>
<dbReference type="GO" id="GO:0005085">
    <property type="term" value="F:guanyl-nucleotide exchange factor activity"/>
    <property type="evidence" value="ECO:0007669"/>
    <property type="project" value="UniProtKB-KW"/>
</dbReference>
<dbReference type="InterPro" id="IPR008937">
    <property type="entry name" value="Ras-like_GEF"/>
</dbReference>
<feature type="domain" description="Ras-GEF" evidence="7">
    <location>
        <begin position="954"/>
        <end position="1184"/>
    </location>
</feature>
<evidence type="ECO:0000256" key="2">
    <source>
        <dbReference type="ARBA" id="ARBA00022658"/>
    </source>
</evidence>
<evidence type="ECO:0000313" key="10">
    <source>
        <dbReference type="EMBL" id="ORY37720.1"/>
    </source>
</evidence>
<dbReference type="PANTHER" id="PTHR23113:SF354">
    <property type="entry name" value="BUD SITE SELECTION PROTEIN 5"/>
    <property type="match status" value="1"/>
</dbReference>
<dbReference type="InterPro" id="IPR000651">
    <property type="entry name" value="Ras-like_Gua-exchang_fac_N"/>
</dbReference>
<evidence type="ECO:0000259" key="6">
    <source>
        <dbReference type="PROSITE" id="PS50002"/>
    </source>
</evidence>
<dbReference type="CDD" id="cd00155">
    <property type="entry name" value="RasGEF"/>
    <property type="match status" value="1"/>
</dbReference>
<dbReference type="GO" id="GO:0007265">
    <property type="term" value="P:Ras protein signal transduction"/>
    <property type="evidence" value="ECO:0007669"/>
    <property type="project" value="TreeGrafter"/>
</dbReference>
<dbReference type="SUPFAM" id="SSF50044">
    <property type="entry name" value="SH3-domain"/>
    <property type="match status" value="1"/>
</dbReference>
<dbReference type="PROSITE" id="PS50020">
    <property type="entry name" value="WW_DOMAIN_2"/>
    <property type="match status" value="1"/>
</dbReference>
<dbReference type="InterPro" id="IPR036964">
    <property type="entry name" value="RASGEF_cat_dom_sf"/>
</dbReference>
<feature type="non-terminal residue" evidence="10">
    <location>
        <position position="1187"/>
    </location>
</feature>
<dbReference type="Pfam" id="PF00018">
    <property type="entry name" value="SH3_1"/>
    <property type="match status" value="1"/>
</dbReference>
<feature type="domain" description="WW" evidence="8">
    <location>
        <begin position="93"/>
        <end position="126"/>
    </location>
</feature>
<dbReference type="Gene3D" id="1.10.840.10">
    <property type="entry name" value="Ras guanine-nucleotide exchange factors catalytic domain"/>
    <property type="match status" value="1"/>
</dbReference>
<feature type="domain" description="N-terminal Ras-GEF" evidence="9">
    <location>
        <begin position="773"/>
        <end position="907"/>
    </location>
</feature>
<feature type="region of interest" description="Disordered" evidence="5">
    <location>
        <begin position="674"/>
        <end position="713"/>
    </location>
</feature>
<evidence type="ECO:0000256" key="3">
    <source>
        <dbReference type="PROSITE-ProRule" id="PRU00168"/>
    </source>
</evidence>
<feature type="compositionally biased region" description="Basic and acidic residues" evidence="5">
    <location>
        <begin position="674"/>
        <end position="697"/>
    </location>
</feature>
<dbReference type="InterPro" id="IPR001895">
    <property type="entry name" value="RASGEF_cat_dom"/>
</dbReference>
<dbReference type="Gene3D" id="1.20.870.10">
    <property type="entry name" value="Son of sevenless (SoS) protein Chain: S domain 1"/>
    <property type="match status" value="1"/>
</dbReference>
<dbReference type="InterPro" id="IPR036028">
    <property type="entry name" value="SH3-like_dom_sf"/>
</dbReference>
<dbReference type="PROSITE" id="PS50212">
    <property type="entry name" value="RASGEF_NTER"/>
    <property type="match status" value="1"/>
</dbReference>
<dbReference type="InterPro" id="IPR023578">
    <property type="entry name" value="Ras_GEF_dom_sf"/>
</dbReference>
<dbReference type="InterPro" id="IPR001202">
    <property type="entry name" value="WW_dom"/>
</dbReference>
<dbReference type="PANTHER" id="PTHR23113">
    <property type="entry name" value="GUANINE NUCLEOTIDE EXCHANGE FACTOR"/>
    <property type="match status" value="1"/>
</dbReference>
<dbReference type="CDD" id="cd00201">
    <property type="entry name" value="WW"/>
    <property type="match status" value="1"/>
</dbReference>
<dbReference type="Pfam" id="PF25006">
    <property type="entry name" value="DUF7783"/>
    <property type="match status" value="1"/>
</dbReference>
<keyword evidence="11" id="KW-1185">Reference proteome</keyword>
<dbReference type="CDD" id="cd06224">
    <property type="entry name" value="REM"/>
    <property type="match status" value="1"/>
</dbReference>
<dbReference type="OrthoDB" id="28357at2759"/>
<reference evidence="10 11" key="1">
    <citation type="submission" date="2016-08" db="EMBL/GenBank/DDBJ databases">
        <title>A Parts List for Fungal Cellulosomes Revealed by Comparative Genomics.</title>
        <authorList>
            <consortium name="DOE Joint Genome Institute"/>
            <person name="Haitjema C.H."/>
            <person name="Gilmore S.P."/>
            <person name="Henske J.K."/>
            <person name="Solomon K.V."/>
            <person name="De Groot R."/>
            <person name="Kuo A."/>
            <person name="Mondo S.J."/>
            <person name="Salamov A.A."/>
            <person name="Labutti K."/>
            <person name="Zhao Z."/>
            <person name="Chiniquy J."/>
            <person name="Barry K."/>
            <person name="Brewer H.M."/>
            <person name="Purvine S.O."/>
            <person name="Wright A.T."/>
            <person name="Boxma B."/>
            <person name="Van Alen T."/>
            <person name="Hackstein J.H."/>
            <person name="Baker S.E."/>
            <person name="Grigoriev I.V."/>
            <person name="O'Malley M.A."/>
        </authorList>
    </citation>
    <scope>NUCLEOTIDE SEQUENCE [LARGE SCALE GENOMIC DNA]</scope>
    <source>
        <strain evidence="10 11">G1</strain>
    </source>
</reference>
<dbReference type="SMART" id="SM00147">
    <property type="entry name" value="RasGEF"/>
    <property type="match status" value="1"/>
</dbReference>
<dbReference type="GO" id="GO:0005886">
    <property type="term" value="C:plasma membrane"/>
    <property type="evidence" value="ECO:0007669"/>
    <property type="project" value="TreeGrafter"/>
</dbReference>
<keyword evidence="2 3" id="KW-0344">Guanine-nucleotide releasing factor</keyword>
<protein>
    <submittedName>
        <fullName evidence="10">Ras GEF</fullName>
    </submittedName>
</protein>
<dbReference type="Pfam" id="PF00618">
    <property type="entry name" value="RasGEF_N"/>
    <property type="match status" value="1"/>
</dbReference>
<dbReference type="SUPFAM" id="SSF48366">
    <property type="entry name" value="Ras GEF"/>
    <property type="match status" value="1"/>
</dbReference>
<evidence type="ECO:0000259" key="7">
    <source>
        <dbReference type="PROSITE" id="PS50009"/>
    </source>
</evidence>
<feature type="compositionally biased region" description="Polar residues" evidence="5">
    <location>
        <begin position="698"/>
        <end position="713"/>
    </location>
</feature>
<feature type="domain" description="SH3" evidence="6">
    <location>
        <begin position="4"/>
        <end position="65"/>
    </location>
</feature>
<dbReference type="AlphaFoldDB" id="A0A1Y2BSJ3"/>
<dbReference type="InterPro" id="IPR001452">
    <property type="entry name" value="SH3_domain"/>
</dbReference>
<gene>
    <name evidence="10" type="ORF">LY90DRAFT_672745</name>
</gene>
<name>A0A1Y2BSJ3_9FUNG</name>
<dbReference type="PROSITE" id="PS50002">
    <property type="entry name" value="SH3"/>
    <property type="match status" value="1"/>
</dbReference>
<evidence type="ECO:0000259" key="9">
    <source>
        <dbReference type="PROSITE" id="PS50212"/>
    </source>
</evidence>
<evidence type="ECO:0000256" key="4">
    <source>
        <dbReference type="PROSITE-ProRule" id="PRU00192"/>
    </source>
</evidence>
<evidence type="ECO:0000256" key="1">
    <source>
        <dbReference type="ARBA" id="ARBA00022443"/>
    </source>
</evidence>
<dbReference type="Gene3D" id="2.30.30.40">
    <property type="entry name" value="SH3 Domains"/>
    <property type="match status" value="1"/>
</dbReference>